<dbReference type="FunFam" id="3.30.420.10:FF:000076">
    <property type="entry name" value="RBR-type E3 ubiquitin transferase"/>
    <property type="match status" value="1"/>
</dbReference>
<dbReference type="PANTHER" id="PTHR46387:SF2">
    <property type="entry name" value="RIBONUCLEASE HI"/>
    <property type="match status" value="1"/>
</dbReference>
<dbReference type="SUPFAM" id="SSF53098">
    <property type="entry name" value="Ribonuclease H-like"/>
    <property type="match status" value="1"/>
</dbReference>
<evidence type="ECO:0000259" key="1">
    <source>
        <dbReference type="PROSITE" id="PS50879"/>
    </source>
</evidence>
<keyword evidence="2" id="KW-0378">Hydrolase</keyword>
<proteinExistence type="predicted"/>
<dbReference type="InterPro" id="IPR036397">
    <property type="entry name" value="RNaseH_sf"/>
</dbReference>
<dbReference type="AlphaFoldDB" id="A0A396HG70"/>
<feature type="domain" description="RNase H type-1" evidence="1">
    <location>
        <begin position="5"/>
        <end position="136"/>
    </location>
</feature>
<dbReference type="Pfam" id="PF13456">
    <property type="entry name" value="RVT_3"/>
    <property type="match status" value="1"/>
</dbReference>
<gene>
    <name evidence="2" type="ORF">MtrunA17_Chr6g0451421</name>
</gene>
<dbReference type="Proteomes" id="UP000265566">
    <property type="component" value="Chromosome 6"/>
</dbReference>
<dbReference type="InterPro" id="IPR002156">
    <property type="entry name" value="RNaseH_domain"/>
</dbReference>
<dbReference type="EC" id="3.1.26.4" evidence="2"/>
<dbReference type="PANTHER" id="PTHR46387">
    <property type="entry name" value="POLYNUCLEOTIDYL TRANSFERASE, RIBONUCLEASE H-LIKE SUPERFAMILY PROTEIN"/>
    <property type="match status" value="1"/>
</dbReference>
<dbReference type="PROSITE" id="PS50879">
    <property type="entry name" value="RNASE_H_1"/>
    <property type="match status" value="1"/>
</dbReference>
<sequence length="148" mass="16757">MSRGNQRFCNLMFDGASSGNPGPAGAGAVLYDEDWCLLYRFREGLGYQTNNAAEYRALILGLNQAIYKGYRNISVHGDSLLVVNQFLGIWKINNPRLRNLCDEALELADNFHSLQIQHIPRECNTEADAQANRAIYLRDGQVEEDRYI</sequence>
<comment type="caution">
    <text evidence="2">The sequence shown here is derived from an EMBL/GenBank/DDBJ whole genome shotgun (WGS) entry which is preliminary data.</text>
</comment>
<dbReference type="Gramene" id="rna34113">
    <property type="protein sequence ID" value="RHN49887.1"/>
    <property type="gene ID" value="gene34113"/>
</dbReference>
<dbReference type="InterPro" id="IPR012337">
    <property type="entry name" value="RNaseH-like_sf"/>
</dbReference>
<organism evidence="2">
    <name type="scientific">Medicago truncatula</name>
    <name type="common">Barrel medic</name>
    <name type="synonym">Medicago tribuloides</name>
    <dbReference type="NCBI Taxonomy" id="3880"/>
    <lineage>
        <taxon>Eukaryota</taxon>
        <taxon>Viridiplantae</taxon>
        <taxon>Streptophyta</taxon>
        <taxon>Embryophyta</taxon>
        <taxon>Tracheophyta</taxon>
        <taxon>Spermatophyta</taxon>
        <taxon>Magnoliopsida</taxon>
        <taxon>eudicotyledons</taxon>
        <taxon>Gunneridae</taxon>
        <taxon>Pentapetalae</taxon>
        <taxon>rosids</taxon>
        <taxon>fabids</taxon>
        <taxon>Fabales</taxon>
        <taxon>Fabaceae</taxon>
        <taxon>Papilionoideae</taxon>
        <taxon>50 kb inversion clade</taxon>
        <taxon>NPAAA clade</taxon>
        <taxon>Hologalegina</taxon>
        <taxon>IRL clade</taxon>
        <taxon>Trifolieae</taxon>
        <taxon>Medicago</taxon>
    </lineage>
</organism>
<dbReference type="Gene3D" id="3.30.420.10">
    <property type="entry name" value="Ribonuclease H-like superfamily/Ribonuclease H"/>
    <property type="match status" value="1"/>
</dbReference>
<evidence type="ECO:0000313" key="2">
    <source>
        <dbReference type="EMBL" id="RHN49887.1"/>
    </source>
</evidence>
<protein>
    <submittedName>
        <fullName evidence="2">Putative ribonuclease H</fullName>
        <ecNumber evidence="2">3.1.26.4</ecNumber>
    </submittedName>
</protein>
<name>A0A396HG70_MEDTR</name>
<dbReference type="GO" id="GO:0004523">
    <property type="term" value="F:RNA-DNA hybrid ribonuclease activity"/>
    <property type="evidence" value="ECO:0007669"/>
    <property type="project" value="UniProtKB-EC"/>
</dbReference>
<accession>A0A396HG70</accession>
<reference evidence="2" key="1">
    <citation type="journal article" date="2018" name="Nat. Plants">
        <title>Whole-genome landscape of Medicago truncatula symbiotic genes.</title>
        <authorList>
            <person name="Pecrix Y."/>
            <person name="Gamas P."/>
            <person name="Carrere S."/>
        </authorList>
    </citation>
    <scope>NUCLEOTIDE SEQUENCE</scope>
    <source>
        <tissue evidence="2">Leaves</tissue>
    </source>
</reference>
<dbReference type="OrthoDB" id="2139127at2759"/>
<dbReference type="GO" id="GO:0003676">
    <property type="term" value="F:nucleic acid binding"/>
    <property type="evidence" value="ECO:0007669"/>
    <property type="project" value="InterPro"/>
</dbReference>
<dbReference type="CDD" id="cd09279">
    <property type="entry name" value="RNase_HI_like"/>
    <property type="match status" value="1"/>
</dbReference>
<dbReference type="EMBL" id="PSQE01000006">
    <property type="protein sequence ID" value="RHN49887.1"/>
    <property type="molecule type" value="Genomic_DNA"/>
</dbReference>